<evidence type="ECO:0000313" key="3">
    <source>
        <dbReference type="Proteomes" id="UP001501371"/>
    </source>
</evidence>
<evidence type="ECO:0000256" key="1">
    <source>
        <dbReference type="SAM" id="MobiDB-lite"/>
    </source>
</evidence>
<dbReference type="Proteomes" id="UP001501371">
    <property type="component" value="Unassembled WGS sequence"/>
</dbReference>
<name>A0ABN1UUK1_9ACTN</name>
<protein>
    <recommendedName>
        <fullName evidence="4">DNA primase</fullName>
    </recommendedName>
</protein>
<reference evidence="2 3" key="1">
    <citation type="journal article" date="2019" name="Int. J. Syst. Evol. Microbiol.">
        <title>The Global Catalogue of Microorganisms (GCM) 10K type strain sequencing project: providing services to taxonomists for standard genome sequencing and annotation.</title>
        <authorList>
            <consortium name="The Broad Institute Genomics Platform"/>
            <consortium name="The Broad Institute Genome Sequencing Center for Infectious Disease"/>
            <person name="Wu L."/>
            <person name="Ma J."/>
        </authorList>
    </citation>
    <scope>NUCLEOTIDE SEQUENCE [LARGE SCALE GENOMIC DNA]</scope>
    <source>
        <strain evidence="2 3">JCM 12696</strain>
    </source>
</reference>
<feature type="compositionally biased region" description="Basic and acidic residues" evidence="1">
    <location>
        <begin position="90"/>
        <end position="101"/>
    </location>
</feature>
<evidence type="ECO:0008006" key="4">
    <source>
        <dbReference type="Google" id="ProtNLM"/>
    </source>
</evidence>
<feature type="compositionally biased region" description="Acidic residues" evidence="1">
    <location>
        <begin position="109"/>
        <end position="126"/>
    </location>
</feature>
<proteinExistence type="predicted"/>
<keyword evidence="3" id="KW-1185">Reference proteome</keyword>
<feature type="compositionally biased region" description="Acidic residues" evidence="1">
    <location>
        <begin position="136"/>
        <end position="152"/>
    </location>
</feature>
<dbReference type="EMBL" id="BAAAKV010000024">
    <property type="protein sequence ID" value="GAA1170832.1"/>
    <property type="molecule type" value="Genomic_DNA"/>
</dbReference>
<sequence>MMTNAKIGVALVGGYALGRTKKAKLAIGLGMFLAGRKLSVDPRQLGRLVADSPFLSSLNDQARRELVDATKSAATSALTRRVSGLADSLHERTLDLGEPGRRLRRATGGEDEDAENSEEPAEDSDGAADRSKAEAEETDAEETDAEETDAGAEAEPRRERGAKASSRSASKRSTAKAAPAKAASKPRSASRKSGTAKAASGTGKATSGARKATSGARRTTRQGGGHG</sequence>
<gene>
    <name evidence="2" type="ORF">GCM10009654_30050</name>
</gene>
<organism evidence="2 3">
    <name type="scientific">Streptomyces hebeiensis</name>
    <dbReference type="NCBI Taxonomy" id="229486"/>
    <lineage>
        <taxon>Bacteria</taxon>
        <taxon>Bacillati</taxon>
        <taxon>Actinomycetota</taxon>
        <taxon>Actinomycetes</taxon>
        <taxon>Kitasatosporales</taxon>
        <taxon>Streptomycetaceae</taxon>
        <taxon>Streptomyces</taxon>
    </lineage>
</organism>
<feature type="compositionally biased region" description="Low complexity" evidence="1">
    <location>
        <begin position="175"/>
        <end position="209"/>
    </location>
</feature>
<feature type="region of interest" description="Disordered" evidence="1">
    <location>
        <begin position="90"/>
        <end position="227"/>
    </location>
</feature>
<comment type="caution">
    <text evidence="2">The sequence shown here is derived from an EMBL/GenBank/DDBJ whole genome shotgun (WGS) entry which is preliminary data.</text>
</comment>
<accession>A0ABN1UUK1</accession>
<evidence type="ECO:0000313" key="2">
    <source>
        <dbReference type="EMBL" id="GAA1170832.1"/>
    </source>
</evidence>
<dbReference type="RefSeq" id="WP_344275865.1">
    <property type="nucleotide sequence ID" value="NZ_BAAAKV010000024.1"/>
</dbReference>